<keyword evidence="4" id="KW-0732">Signal</keyword>
<organism evidence="5 6">
    <name type="scientific">Psychromarinibacter halotolerans</name>
    <dbReference type="NCBI Taxonomy" id="1775175"/>
    <lineage>
        <taxon>Bacteria</taxon>
        <taxon>Pseudomonadati</taxon>
        <taxon>Pseudomonadota</taxon>
        <taxon>Alphaproteobacteria</taxon>
        <taxon>Rhodobacterales</taxon>
        <taxon>Paracoccaceae</taxon>
        <taxon>Psychromarinibacter</taxon>
    </lineage>
</organism>
<dbReference type="Proteomes" id="UP001595632">
    <property type="component" value="Unassembled WGS sequence"/>
</dbReference>
<dbReference type="RefSeq" id="WP_275632954.1">
    <property type="nucleotide sequence ID" value="NZ_JARGYD010000004.1"/>
</dbReference>
<accession>A0ABV7GS38</accession>
<dbReference type="Gene3D" id="1.25.40.10">
    <property type="entry name" value="Tetratricopeptide repeat domain"/>
    <property type="match status" value="1"/>
</dbReference>
<evidence type="ECO:0000256" key="4">
    <source>
        <dbReference type="SAM" id="SignalP"/>
    </source>
</evidence>
<dbReference type="SUPFAM" id="SSF48452">
    <property type="entry name" value="TPR-like"/>
    <property type="match status" value="1"/>
</dbReference>
<dbReference type="InterPro" id="IPR050498">
    <property type="entry name" value="Ycf3"/>
</dbReference>
<dbReference type="PANTHER" id="PTHR44858">
    <property type="entry name" value="TETRATRICOPEPTIDE REPEAT PROTEIN 6"/>
    <property type="match status" value="1"/>
</dbReference>
<dbReference type="PROSITE" id="PS50005">
    <property type="entry name" value="TPR"/>
    <property type="match status" value="1"/>
</dbReference>
<gene>
    <name evidence="5" type="ORF">ACFOGP_09655</name>
</gene>
<protein>
    <submittedName>
        <fullName evidence="5">Tetratricopeptide repeat protein</fullName>
    </submittedName>
</protein>
<reference evidence="6" key="1">
    <citation type="journal article" date="2019" name="Int. J. Syst. Evol. Microbiol.">
        <title>The Global Catalogue of Microorganisms (GCM) 10K type strain sequencing project: providing services to taxonomists for standard genome sequencing and annotation.</title>
        <authorList>
            <consortium name="The Broad Institute Genomics Platform"/>
            <consortium name="The Broad Institute Genome Sequencing Center for Infectious Disease"/>
            <person name="Wu L."/>
            <person name="Ma J."/>
        </authorList>
    </citation>
    <scope>NUCLEOTIDE SEQUENCE [LARGE SCALE GENOMIC DNA]</scope>
    <source>
        <strain evidence="6">KCTC 52366</strain>
    </source>
</reference>
<evidence type="ECO:0000256" key="2">
    <source>
        <dbReference type="ARBA" id="ARBA00022803"/>
    </source>
</evidence>
<evidence type="ECO:0000313" key="6">
    <source>
        <dbReference type="Proteomes" id="UP001595632"/>
    </source>
</evidence>
<keyword evidence="6" id="KW-1185">Reference proteome</keyword>
<evidence type="ECO:0000256" key="1">
    <source>
        <dbReference type="ARBA" id="ARBA00022737"/>
    </source>
</evidence>
<feature type="signal peptide" evidence="4">
    <location>
        <begin position="1"/>
        <end position="24"/>
    </location>
</feature>
<sequence>MTCRIRLLGPVLAMLALFPVAVPAQQGGDEGYEALLAALANAGTPAEAQAIVPRIWDVWLTAPDDAAQEVLEEALSRRSAYDYAGALKHLNILVESYPTYAEGWNQRATVRFLVGDYEGALADVEEVLKHEPRHFGALAGRGMIYFQQGRLPLAQLSVRNALRVHPFLAERAILDIPAGQEL</sequence>
<proteinExistence type="predicted"/>
<dbReference type="PANTHER" id="PTHR44858:SF1">
    <property type="entry name" value="UDP-N-ACETYLGLUCOSAMINE--PEPTIDE N-ACETYLGLUCOSAMINYLTRANSFERASE SPINDLY-RELATED"/>
    <property type="match status" value="1"/>
</dbReference>
<keyword evidence="2 3" id="KW-0802">TPR repeat</keyword>
<feature type="repeat" description="TPR" evidence="3">
    <location>
        <begin position="101"/>
        <end position="134"/>
    </location>
</feature>
<keyword evidence="1" id="KW-0677">Repeat</keyword>
<dbReference type="EMBL" id="JBHRTB010000010">
    <property type="protein sequence ID" value="MFC3142975.1"/>
    <property type="molecule type" value="Genomic_DNA"/>
</dbReference>
<evidence type="ECO:0000256" key="3">
    <source>
        <dbReference type="PROSITE-ProRule" id="PRU00339"/>
    </source>
</evidence>
<feature type="chain" id="PRO_5046241060" evidence="4">
    <location>
        <begin position="25"/>
        <end position="182"/>
    </location>
</feature>
<dbReference type="InterPro" id="IPR011990">
    <property type="entry name" value="TPR-like_helical_dom_sf"/>
</dbReference>
<dbReference type="InterPro" id="IPR019734">
    <property type="entry name" value="TPR_rpt"/>
</dbReference>
<evidence type="ECO:0000313" key="5">
    <source>
        <dbReference type="EMBL" id="MFC3142975.1"/>
    </source>
</evidence>
<name>A0ABV7GS38_9RHOB</name>
<dbReference type="SMART" id="SM00028">
    <property type="entry name" value="TPR"/>
    <property type="match status" value="2"/>
</dbReference>
<comment type="caution">
    <text evidence="5">The sequence shown here is derived from an EMBL/GenBank/DDBJ whole genome shotgun (WGS) entry which is preliminary data.</text>
</comment>